<reference evidence="1 2" key="1">
    <citation type="submission" date="2020-08" db="EMBL/GenBank/DDBJ databases">
        <title>Genomic Encyclopedia of Type Strains, Phase III (KMG-III): the genomes of soil and plant-associated and newly described type strains.</title>
        <authorList>
            <person name="Whitman W."/>
        </authorList>
    </citation>
    <scope>NUCLEOTIDE SEQUENCE [LARGE SCALE GENOMIC DNA]</scope>
    <source>
        <strain evidence="1 2">CECT 8840</strain>
    </source>
</reference>
<comment type="caution">
    <text evidence="1">The sequence shown here is derived from an EMBL/GenBank/DDBJ whole genome shotgun (WGS) entry which is preliminary data.</text>
</comment>
<dbReference type="AlphaFoldDB" id="A0A7W7VLS2"/>
<protein>
    <submittedName>
        <fullName evidence="1">Uncharacterized protein</fullName>
    </submittedName>
</protein>
<dbReference type="EMBL" id="JACHJP010000002">
    <property type="protein sequence ID" value="MBB4915061.1"/>
    <property type="molecule type" value="Genomic_DNA"/>
</dbReference>
<gene>
    <name evidence="1" type="ORF">FHS44_002146</name>
</gene>
<organism evidence="1 2">
    <name type="scientific">Streptosporangium saharense</name>
    <dbReference type="NCBI Taxonomy" id="1706840"/>
    <lineage>
        <taxon>Bacteria</taxon>
        <taxon>Bacillati</taxon>
        <taxon>Actinomycetota</taxon>
        <taxon>Actinomycetes</taxon>
        <taxon>Streptosporangiales</taxon>
        <taxon>Streptosporangiaceae</taxon>
        <taxon>Streptosporangium</taxon>
    </lineage>
</organism>
<evidence type="ECO:0000313" key="1">
    <source>
        <dbReference type="EMBL" id="MBB4915061.1"/>
    </source>
</evidence>
<proteinExistence type="predicted"/>
<name>A0A7W7VLS2_9ACTN</name>
<evidence type="ECO:0000313" key="2">
    <source>
        <dbReference type="Proteomes" id="UP000552644"/>
    </source>
</evidence>
<dbReference type="RefSeq" id="WP_184713778.1">
    <property type="nucleotide sequence ID" value="NZ_JACHJP010000002.1"/>
</dbReference>
<keyword evidence="2" id="KW-1185">Reference proteome</keyword>
<sequence length="172" mass="18966">MATRGSGSSLPLEAVLIRTLRERPSALARKMSLATALERLAEVSDDGVGFSDGTWRNIEHGRKIADDWELVLMALVVGATPAQLKEVGRQSAAELLSREINKRAEVELTTADLDLDDIPDETKQKLLRQLAEISRLPGATEQDRAEMRAVLFGQLNTLLDLHAAQLRLMRAK</sequence>
<accession>A0A7W7VLS2</accession>
<dbReference type="Proteomes" id="UP000552644">
    <property type="component" value="Unassembled WGS sequence"/>
</dbReference>